<evidence type="ECO:0000313" key="3">
    <source>
        <dbReference type="Proteomes" id="UP000062788"/>
    </source>
</evidence>
<protein>
    <recommendedName>
        <fullName evidence="1">Isochorismatase-like domain-containing protein</fullName>
    </recommendedName>
</protein>
<dbReference type="Proteomes" id="UP000062788">
    <property type="component" value="Unassembled WGS sequence"/>
</dbReference>
<reference evidence="2 3" key="1">
    <citation type="submission" date="2015-11" db="EMBL/GenBank/DDBJ databases">
        <title>Expanding the genomic diversity of Burkholderia species for the development of highly accurate diagnostics.</title>
        <authorList>
            <person name="Sahl J."/>
            <person name="Keim P."/>
            <person name="Wagner D."/>
        </authorList>
    </citation>
    <scope>NUCLEOTIDE SEQUENCE [LARGE SCALE GENOMIC DNA]</scope>
    <source>
        <strain evidence="2 3">TSV85</strain>
    </source>
</reference>
<proteinExistence type="predicted"/>
<dbReference type="InterPro" id="IPR036380">
    <property type="entry name" value="Isochorismatase-like_sf"/>
</dbReference>
<dbReference type="EMBL" id="LOWA01000018">
    <property type="protein sequence ID" value="KVE28880.1"/>
    <property type="molecule type" value="Genomic_DNA"/>
</dbReference>
<dbReference type="AlphaFoldDB" id="A0A103E5R8"/>
<evidence type="ECO:0000259" key="1">
    <source>
        <dbReference type="Pfam" id="PF00857"/>
    </source>
</evidence>
<sequence>MLNPINHTLVIIDYEDVMATSARSSELLELNRNIGAVAWFSRFYRVPTVLTLGGETGFAGPLMPVLREIYPGAKPYRRTSTNTWEDDATRNAIIGKGKKKLVMMGLWSDVCLTYPVLSAIKAGYDVYFIADASATTNKVGHDLAVQRMIQAGAHPLSTVDYVFELVRDWARPDNTSPVRSKALHEAFKKYGILREELDYTDYMVPTSAFYHGFDYSGMGEPDPKPISKPAK</sequence>
<dbReference type="Gene3D" id="3.40.50.850">
    <property type="entry name" value="Isochorismatase-like"/>
    <property type="match status" value="1"/>
</dbReference>
<feature type="domain" description="Isochorismatase-like" evidence="1">
    <location>
        <begin position="9"/>
        <end position="158"/>
    </location>
</feature>
<dbReference type="Pfam" id="PF00857">
    <property type="entry name" value="Isochorismatase"/>
    <property type="match status" value="1"/>
</dbReference>
<dbReference type="InterPro" id="IPR053152">
    <property type="entry name" value="Hydrolase_YcaC-like"/>
</dbReference>
<evidence type="ECO:0000313" key="2">
    <source>
        <dbReference type="EMBL" id="KVE28880.1"/>
    </source>
</evidence>
<dbReference type="SUPFAM" id="SSF52499">
    <property type="entry name" value="Isochorismatase-like hydrolases"/>
    <property type="match status" value="1"/>
</dbReference>
<comment type="caution">
    <text evidence="2">The sequence shown here is derived from an EMBL/GenBank/DDBJ whole genome shotgun (WGS) entry which is preliminary data.</text>
</comment>
<dbReference type="PANTHER" id="PTHR43559">
    <property type="entry name" value="HYDROLASE YCAC-RELATED"/>
    <property type="match status" value="1"/>
</dbReference>
<dbReference type="InterPro" id="IPR000868">
    <property type="entry name" value="Isochorismatase-like_dom"/>
</dbReference>
<keyword evidence="3" id="KW-1185">Reference proteome</keyword>
<accession>A0A103E5R8</accession>
<gene>
    <name evidence="2" type="ORF">WS67_09315</name>
</gene>
<organism evidence="2 3">
    <name type="scientific">Burkholderia singularis</name>
    <dbReference type="NCBI Taxonomy" id="1503053"/>
    <lineage>
        <taxon>Bacteria</taxon>
        <taxon>Pseudomonadati</taxon>
        <taxon>Pseudomonadota</taxon>
        <taxon>Betaproteobacteria</taxon>
        <taxon>Burkholderiales</taxon>
        <taxon>Burkholderiaceae</taxon>
        <taxon>Burkholderia</taxon>
        <taxon>pseudomallei group</taxon>
    </lineage>
</organism>
<dbReference type="PANTHER" id="PTHR43559:SF1">
    <property type="entry name" value="HYDROLASE"/>
    <property type="match status" value="1"/>
</dbReference>
<name>A0A103E5R8_9BURK</name>